<feature type="transmembrane region" description="Helical" evidence="1">
    <location>
        <begin position="35"/>
        <end position="54"/>
    </location>
</feature>
<gene>
    <name evidence="2" type="ORF">K6K13_15900</name>
</gene>
<keyword evidence="3" id="KW-1185">Reference proteome</keyword>
<evidence type="ECO:0000313" key="3">
    <source>
        <dbReference type="Proteomes" id="UP000825886"/>
    </source>
</evidence>
<dbReference type="Proteomes" id="UP000825886">
    <property type="component" value="Chromosome"/>
</dbReference>
<sequence>MHSLANYFQGKSIVGYMYFTEVMQNFKNDQRGVTAVEYAIVAAGVAAVVTVIFGESGPVRDMLSTIFNKIKTKVDASI</sequence>
<keyword evidence="1" id="KW-1133">Transmembrane helix</keyword>
<keyword evidence="1" id="KW-0472">Membrane</keyword>
<evidence type="ECO:0000256" key="1">
    <source>
        <dbReference type="SAM" id="Phobius"/>
    </source>
</evidence>
<dbReference type="Pfam" id="PF04964">
    <property type="entry name" value="Flp_Fap"/>
    <property type="match status" value="1"/>
</dbReference>
<reference evidence="2 3" key="1">
    <citation type="submission" date="2021-08" db="EMBL/GenBank/DDBJ databases">
        <title>Culture and genomic analysis of Symbiopectobacterium purcellii sp. nov. gen. nov., isolated from the leafhopper Empoasca decipiens.</title>
        <authorList>
            <person name="Nadal-Jimenez P."/>
            <person name="Siozios S."/>
            <person name="Halliday N."/>
            <person name="Camara M."/>
            <person name="Hurst G.D.D."/>
        </authorList>
    </citation>
    <scope>NUCLEOTIDE SEQUENCE [LARGE SCALE GENOMIC DNA]</scope>
    <source>
        <strain evidence="2 3">SyEd1</strain>
    </source>
</reference>
<organism evidence="2 3">
    <name type="scientific">Symbiopectobacterium purcellii</name>
    <dbReference type="NCBI Taxonomy" id="2871826"/>
    <lineage>
        <taxon>Bacteria</taxon>
        <taxon>Pseudomonadati</taxon>
        <taxon>Pseudomonadota</taxon>
        <taxon>Gammaproteobacteria</taxon>
        <taxon>Enterobacterales</taxon>
        <taxon>Enterobacteriaceae</taxon>
    </lineage>
</organism>
<dbReference type="EMBL" id="CP081864">
    <property type="protein sequence ID" value="QZN94747.1"/>
    <property type="molecule type" value="Genomic_DNA"/>
</dbReference>
<accession>A0ABX9AHV7</accession>
<name>A0ABX9AHV7_9ENTR</name>
<dbReference type="RefSeq" id="WP_222157861.1">
    <property type="nucleotide sequence ID" value="NZ_CP081864.1"/>
</dbReference>
<keyword evidence="1" id="KW-0812">Transmembrane</keyword>
<protein>
    <submittedName>
        <fullName evidence="2">Flp family type IVb pilin</fullName>
    </submittedName>
</protein>
<dbReference type="InterPro" id="IPR007047">
    <property type="entry name" value="Flp_Fap"/>
</dbReference>
<proteinExistence type="predicted"/>
<evidence type="ECO:0000313" key="2">
    <source>
        <dbReference type="EMBL" id="QZN94747.1"/>
    </source>
</evidence>